<dbReference type="InterPro" id="IPR001650">
    <property type="entry name" value="Helicase_C-like"/>
</dbReference>
<comment type="similarity">
    <text evidence="5">Belongs to the DEAD box helicase family.</text>
</comment>
<dbReference type="InterPro" id="IPR014014">
    <property type="entry name" value="RNA_helicase_DEAD_Q_motif"/>
</dbReference>
<dbReference type="SMART" id="SM00490">
    <property type="entry name" value="HELICc"/>
    <property type="match status" value="1"/>
</dbReference>
<organism evidence="11 12">
    <name type="scientific">Paragemmobacter ruber</name>
    <dbReference type="NCBI Taxonomy" id="1985673"/>
    <lineage>
        <taxon>Bacteria</taxon>
        <taxon>Pseudomonadati</taxon>
        <taxon>Pseudomonadota</taxon>
        <taxon>Alphaproteobacteria</taxon>
        <taxon>Rhodobacterales</taxon>
        <taxon>Paracoccaceae</taxon>
        <taxon>Paragemmobacter</taxon>
    </lineage>
</organism>
<gene>
    <name evidence="11" type="ORF">GU920_10340</name>
</gene>
<dbReference type="Proteomes" id="UP001517376">
    <property type="component" value="Unassembled WGS sequence"/>
</dbReference>
<evidence type="ECO:0000259" key="9">
    <source>
        <dbReference type="PROSITE" id="PS51194"/>
    </source>
</evidence>
<dbReference type="CDD" id="cd18787">
    <property type="entry name" value="SF2_C_DEAD"/>
    <property type="match status" value="1"/>
</dbReference>
<evidence type="ECO:0000256" key="1">
    <source>
        <dbReference type="ARBA" id="ARBA00022741"/>
    </source>
</evidence>
<protein>
    <submittedName>
        <fullName evidence="11">DEAD/DEAH box helicase</fullName>
    </submittedName>
</protein>
<dbReference type="PROSITE" id="PS51195">
    <property type="entry name" value="Q_MOTIF"/>
    <property type="match status" value="1"/>
</dbReference>
<dbReference type="InterPro" id="IPR011545">
    <property type="entry name" value="DEAD/DEAH_box_helicase_dom"/>
</dbReference>
<accession>A0ABW9Y5U0</accession>
<dbReference type="PROSITE" id="PS51194">
    <property type="entry name" value="HELICASE_CTER"/>
    <property type="match status" value="1"/>
</dbReference>
<keyword evidence="4" id="KW-0067">ATP-binding</keyword>
<feature type="domain" description="DEAD-box RNA helicase Q" evidence="10">
    <location>
        <begin position="2"/>
        <end position="30"/>
    </location>
</feature>
<feature type="domain" description="Helicase C-terminal" evidence="9">
    <location>
        <begin position="235"/>
        <end position="381"/>
    </location>
</feature>
<feature type="compositionally biased region" description="Low complexity" evidence="7">
    <location>
        <begin position="385"/>
        <end position="417"/>
    </location>
</feature>
<feature type="domain" description="Helicase ATP-binding" evidence="8">
    <location>
        <begin position="33"/>
        <end position="208"/>
    </location>
</feature>
<comment type="caution">
    <text evidence="11">The sequence shown here is derived from an EMBL/GenBank/DDBJ whole genome shotgun (WGS) entry which is preliminary data.</text>
</comment>
<keyword evidence="2" id="KW-0378">Hydrolase</keyword>
<dbReference type="GO" id="GO:0004386">
    <property type="term" value="F:helicase activity"/>
    <property type="evidence" value="ECO:0007669"/>
    <property type="project" value="UniProtKB-KW"/>
</dbReference>
<feature type="short sequence motif" description="Q motif" evidence="6">
    <location>
        <begin position="2"/>
        <end position="30"/>
    </location>
</feature>
<name>A0ABW9Y5U0_9RHOB</name>
<dbReference type="SMART" id="SM00487">
    <property type="entry name" value="DEXDc"/>
    <property type="match status" value="1"/>
</dbReference>
<evidence type="ECO:0000256" key="7">
    <source>
        <dbReference type="SAM" id="MobiDB-lite"/>
    </source>
</evidence>
<keyword evidence="3 11" id="KW-0347">Helicase</keyword>
<dbReference type="RefSeq" id="WP_161766941.1">
    <property type="nucleotide sequence ID" value="NZ_JAAATW010000002.1"/>
</dbReference>
<feature type="region of interest" description="Disordered" evidence="7">
    <location>
        <begin position="385"/>
        <end position="464"/>
    </location>
</feature>
<dbReference type="InterPro" id="IPR027417">
    <property type="entry name" value="P-loop_NTPase"/>
</dbReference>
<dbReference type="Pfam" id="PF00271">
    <property type="entry name" value="Helicase_C"/>
    <property type="match status" value="1"/>
</dbReference>
<evidence type="ECO:0000256" key="2">
    <source>
        <dbReference type="ARBA" id="ARBA00022801"/>
    </source>
</evidence>
<keyword evidence="1" id="KW-0547">Nucleotide-binding</keyword>
<evidence type="ECO:0000259" key="10">
    <source>
        <dbReference type="PROSITE" id="PS51195"/>
    </source>
</evidence>
<proteinExistence type="inferred from homology"/>
<dbReference type="Pfam" id="PF00270">
    <property type="entry name" value="DEAD"/>
    <property type="match status" value="1"/>
</dbReference>
<evidence type="ECO:0000256" key="4">
    <source>
        <dbReference type="ARBA" id="ARBA00022840"/>
    </source>
</evidence>
<keyword evidence="12" id="KW-1185">Reference proteome</keyword>
<dbReference type="Gene3D" id="3.40.50.300">
    <property type="entry name" value="P-loop containing nucleotide triphosphate hydrolases"/>
    <property type="match status" value="2"/>
</dbReference>
<dbReference type="CDD" id="cd00268">
    <property type="entry name" value="DEADc"/>
    <property type="match status" value="1"/>
</dbReference>
<dbReference type="SUPFAM" id="SSF52540">
    <property type="entry name" value="P-loop containing nucleoside triphosphate hydrolases"/>
    <property type="match status" value="1"/>
</dbReference>
<dbReference type="InterPro" id="IPR014001">
    <property type="entry name" value="Helicase_ATP-bd"/>
</dbReference>
<dbReference type="InterPro" id="IPR050079">
    <property type="entry name" value="DEAD_box_RNA_helicase"/>
</dbReference>
<dbReference type="PANTHER" id="PTHR47959:SF13">
    <property type="entry name" value="ATP-DEPENDENT RNA HELICASE RHLE"/>
    <property type="match status" value="1"/>
</dbReference>
<evidence type="ECO:0000313" key="11">
    <source>
        <dbReference type="EMBL" id="NBE07937.1"/>
    </source>
</evidence>
<evidence type="ECO:0000256" key="3">
    <source>
        <dbReference type="ARBA" id="ARBA00022806"/>
    </source>
</evidence>
<evidence type="ECO:0000313" key="12">
    <source>
        <dbReference type="Proteomes" id="UP001517376"/>
    </source>
</evidence>
<evidence type="ECO:0000256" key="6">
    <source>
        <dbReference type="PROSITE-ProRule" id="PRU00552"/>
    </source>
</evidence>
<dbReference type="InterPro" id="IPR044742">
    <property type="entry name" value="DEAD/DEAH_RhlB"/>
</dbReference>
<dbReference type="PROSITE" id="PS51192">
    <property type="entry name" value="HELICASE_ATP_BIND_1"/>
    <property type="match status" value="1"/>
</dbReference>
<dbReference type="EMBL" id="JAAATW010000002">
    <property type="protein sequence ID" value="NBE07937.1"/>
    <property type="molecule type" value="Genomic_DNA"/>
</dbReference>
<evidence type="ECO:0000259" key="8">
    <source>
        <dbReference type="PROSITE" id="PS51192"/>
    </source>
</evidence>
<dbReference type="PANTHER" id="PTHR47959">
    <property type="entry name" value="ATP-DEPENDENT RNA HELICASE RHLE-RELATED"/>
    <property type="match status" value="1"/>
</dbReference>
<reference evidence="12" key="1">
    <citation type="submission" date="2020-01" db="EMBL/GenBank/DDBJ databases">
        <title>Sphingomonas sp. strain CSW-10.</title>
        <authorList>
            <person name="Chen W.-M."/>
        </authorList>
    </citation>
    <scope>NUCLEOTIDE SEQUENCE [LARGE SCALE GENOMIC DNA]</scope>
    <source>
        <strain evidence="12">CCP-1</strain>
    </source>
</reference>
<evidence type="ECO:0000256" key="5">
    <source>
        <dbReference type="ARBA" id="ARBA00038437"/>
    </source>
</evidence>
<sequence length="464" mass="49908">MTTFAELGLSPKLLKALEKTTLKDPTPIQVQAIPHVMKGRDLMGLAQTGTGKTAAFGLPLLHRLLDIGHPPGPKNVRALILAPTRELVTQISDNLTIFTKGTPVKVLTVVGGASLNRQAMALARGADVLVATPGRLIDLLERGDVSLQATGYLVLDEADHMLDMGFIHALRRIAKHIPLKRQTLLFSATMPKDIEEIASTYLHNPVKVQVAPPGKPAEKIVQGVHFIPNGDKAKLLEDYLKKHPGEQALVFGRTKHGSEKLAKLLAQWGFKVGSIHGNKSQNQRDRTLTEFRNGELEVLVATDVAARGIDIPGVRHVYNYDLPNVPENYVHRIGRTARAGAEGNAVAFCAPAEMGELQAIEKLLKKPVPVIGGAPWAADIVAAAPKPGQNRGQRPSQKPQGQKPQGQKPQGQKSPGQRPEHKSQAPKPQPRPGAKPARPVGGGQSPTRSGNSGKPRPQGNRRPA</sequence>